<comment type="caution">
    <text evidence="1">The sequence shown here is derived from an EMBL/GenBank/DDBJ whole genome shotgun (WGS) entry which is preliminary data.</text>
</comment>
<evidence type="ECO:0000313" key="2">
    <source>
        <dbReference type="Proteomes" id="UP000334990"/>
    </source>
</evidence>
<organism evidence="1 2">
    <name type="scientific">Acrocarpospora corrugata</name>
    <dbReference type="NCBI Taxonomy" id="35763"/>
    <lineage>
        <taxon>Bacteria</taxon>
        <taxon>Bacillati</taxon>
        <taxon>Actinomycetota</taxon>
        <taxon>Actinomycetes</taxon>
        <taxon>Streptosporangiales</taxon>
        <taxon>Streptosporangiaceae</taxon>
        <taxon>Acrocarpospora</taxon>
    </lineage>
</organism>
<dbReference type="Gene3D" id="2.60.40.10">
    <property type="entry name" value="Immunoglobulins"/>
    <property type="match status" value="1"/>
</dbReference>
<dbReference type="GO" id="GO:0005975">
    <property type="term" value="P:carbohydrate metabolic process"/>
    <property type="evidence" value="ECO:0007669"/>
    <property type="project" value="UniProtKB-ARBA"/>
</dbReference>
<sequence>MDGGPLTYTVTDPAKLPPGLTLGGTGQLSAAAMPEGVYDVPVKVCDSEGACAAGTVRVSTYLACADLGNKRCRHLSAPVTAVPEG</sequence>
<accession>A0A5M3W4Z5</accession>
<dbReference type="InterPro" id="IPR013783">
    <property type="entry name" value="Ig-like_fold"/>
</dbReference>
<dbReference type="AlphaFoldDB" id="A0A5M3W4Z5"/>
<evidence type="ECO:0000313" key="1">
    <source>
        <dbReference type="EMBL" id="GES03816.1"/>
    </source>
</evidence>
<gene>
    <name evidence="1" type="ORF">Acor_58820</name>
</gene>
<dbReference type="EMBL" id="BLAD01000073">
    <property type="protein sequence ID" value="GES03816.1"/>
    <property type="molecule type" value="Genomic_DNA"/>
</dbReference>
<name>A0A5M3W4Z5_9ACTN</name>
<protein>
    <submittedName>
        <fullName evidence="1">Uncharacterized protein</fullName>
    </submittedName>
</protein>
<dbReference type="Proteomes" id="UP000334990">
    <property type="component" value="Unassembled WGS sequence"/>
</dbReference>
<reference evidence="1 2" key="1">
    <citation type="submission" date="2019-10" db="EMBL/GenBank/DDBJ databases">
        <title>Whole genome shotgun sequence of Acrocarpospora corrugata NBRC 13972.</title>
        <authorList>
            <person name="Ichikawa N."/>
            <person name="Kimura A."/>
            <person name="Kitahashi Y."/>
            <person name="Komaki H."/>
            <person name="Oguchi A."/>
        </authorList>
    </citation>
    <scope>NUCLEOTIDE SEQUENCE [LARGE SCALE GENOMIC DNA]</scope>
    <source>
        <strain evidence="1 2">NBRC 13972</strain>
    </source>
</reference>
<keyword evidence="2" id="KW-1185">Reference proteome</keyword>
<dbReference type="Pfam" id="PF05345">
    <property type="entry name" value="He_PIG"/>
    <property type="match status" value="1"/>
</dbReference>
<proteinExistence type="predicted"/>